<keyword evidence="3" id="KW-0378">Hydrolase</keyword>
<accession>A0A6A3BI84</accession>
<comment type="caution">
    <text evidence="3">The sequence shown here is derived from an EMBL/GenBank/DDBJ whole genome shotgun (WGS) entry which is preliminary data.</text>
</comment>
<keyword evidence="4" id="KW-1185">Reference proteome</keyword>
<keyword evidence="1" id="KW-1133">Transmembrane helix</keyword>
<dbReference type="Proteomes" id="UP000436088">
    <property type="component" value="Unassembled WGS sequence"/>
</dbReference>
<sequence length="333" mass="38306">METKCHNHKRKAWQNDINLYSSSTRLMVKVLRSRVFKLLGRFLIVFALTIMLLNFTINYETVLKPEIISDDDDDVAAADPVNLEFLPILFNDLNNEGVLKTGKKGLLLSDEYDEETIQGSLLSTKIDMEFSVVNDSQEKSCIPDESIDFIFTKSFQSSLEFIDRSLKHKNVRSTSTTKRCLFGYNTSEAKKAALKKLEYVLLEPLRASLGTSKTYRKRTKYLPDLFGDTLESYPRRVFIDVGSPEKDGGSSSWFYKLYPTRNMEFEMYKIETLTKEALKKKAVPEMTGMSVWLMKNVKEEEYVVMKVEAEVVEDMVKSKAIRLVDALFFGMQP</sequence>
<dbReference type="Pfam" id="PF25276">
    <property type="entry name" value="DUF7870"/>
    <property type="match status" value="1"/>
</dbReference>
<name>A0A6A3BI84_HIBSY</name>
<dbReference type="PANTHER" id="PTHR33597">
    <property type="entry name" value="OS02G0760400 PROTEIN"/>
    <property type="match status" value="1"/>
</dbReference>
<evidence type="ECO:0000256" key="1">
    <source>
        <dbReference type="SAM" id="Phobius"/>
    </source>
</evidence>
<feature type="transmembrane region" description="Helical" evidence="1">
    <location>
        <begin position="38"/>
        <end position="57"/>
    </location>
</feature>
<evidence type="ECO:0000313" key="3">
    <source>
        <dbReference type="EMBL" id="KAE8716313.1"/>
    </source>
</evidence>
<reference evidence="3" key="1">
    <citation type="submission" date="2019-09" db="EMBL/GenBank/DDBJ databases">
        <title>Draft genome information of white flower Hibiscus syriacus.</title>
        <authorList>
            <person name="Kim Y.-M."/>
        </authorList>
    </citation>
    <scope>NUCLEOTIDE SEQUENCE [LARGE SCALE GENOMIC DNA]</scope>
    <source>
        <strain evidence="3">YM2019G1</strain>
    </source>
</reference>
<dbReference type="EMBL" id="VEPZ02000849">
    <property type="protein sequence ID" value="KAE8716313.1"/>
    <property type="molecule type" value="Genomic_DNA"/>
</dbReference>
<evidence type="ECO:0000259" key="2">
    <source>
        <dbReference type="Pfam" id="PF25276"/>
    </source>
</evidence>
<keyword evidence="3" id="KW-0645">Protease</keyword>
<gene>
    <name evidence="3" type="ORF">F3Y22_tig00110125pilonHSYRG00049</name>
</gene>
<feature type="domain" description="DUF7870" evidence="2">
    <location>
        <begin position="194"/>
        <end position="330"/>
    </location>
</feature>
<dbReference type="InterPro" id="IPR057192">
    <property type="entry name" value="DUF7870"/>
</dbReference>
<dbReference type="PANTHER" id="PTHR33597:SF11">
    <property type="entry name" value="OS07G0620600 PROTEIN"/>
    <property type="match status" value="1"/>
</dbReference>
<keyword evidence="1" id="KW-0472">Membrane</keyword>
<organism evidence="3 4">
    <name type="scientific">Hibiscus syriacus</name>
    <name type="common">Rose of Sharon</name>
    <dbReference type="NCBI Taxonomy" id="106335"/>
    <lineage>
        <taxon>Eukaryota</taxon>
        <taxon>Viridiplantae</taxon>
        <taxon>Streptophyta</taxon>
        <taxon>Embryophyta</taxon>
        <taxon>Tracheophyta</taxon>
        <taxon>Spermatophyta</taxon>
        <taxon>Magnoliopsida</taxon>
        <taxon>eudicotyledons</taxon>
        <taxon>Gunneridae</taxon>
        <taxon>Pentapetalae</taxon>
        <taxon>rosids</taxon>
        <taxon>malvids</taxon>
        <taxon>Malvales</taxon>
        <taxon>Malvaceae</taxon>
        <taxon>Malvoideae</taxon>
        <taxon>Hibiscus</taxon>
    </lineage>
</organism>
<proteinExistence type="predicted"/>
<dbReference type="AlphaFoldDB" id="A0A6A3BI84"/>
<protein>
    <submittedName>
        <fullName evidence="3">Eukaryotic aspartyl protease family protein</fullName>
    </submittedName>
</protein>
<evidence type="ECO:0000313" key="4">
    <source>
        <dbReference type="Proteomes" id="UP000436088"/>
    </source>
</evidence>
<keyword evidence="1" id="KW-0812">Transmembrane</keyword>
<dbReference type="GO" id="GO:0008233">
    <property type="term" value="F:peptidase activity"/>
    <property type="evidence" value="ECO:0007669"/>
    <property type="project" value="UniProtKB-KW"/>
</dbReference>
<dbReference type="GO" id="GO:0006508">
    <property type="term" value="P:proteolysis"/>
    <property type="evidence" value="ECO:0007669"/>
    <property type="project" value="UniProtKB-KW"/>
</dbReference>